<feature type="region of interest" description="Disordered" evidence="1">
    <location>
        <begin position="62"/>
        <end position="138"/>
    </location>
</feature>
<evidence type="ECO:0000313" key="3">
    <source>
        <dbReference type="Proteomes" id="UP000053411"/>
    </source>
</evidence>
<sequence>MGARNSIEKPSPTKQHLHISTPNTAAHAAAATKNSEVPSLAKQVEQKVFEVLAKHVQKEAKQSVFAVGGPIPPTSLDDHLICESDDAGPGGGHETSRGASEEPITDQEVIVTDANDNEEDQPQAPSPKSLLQTTADEEEDTCYSDISNRWTDDFSIKQVKWLNKPSHDEMALVHGTYGNEAGLGYKHASSVITMDIRRLKIVRLPLVAVREKDGVTVSQTR</sequence>
<dbReference type="RefSeq" id="XP_016629726.1">
    <property type="nucleotide sequence ID" value="XM_016779219.1"/>
</dbReference>
<organism evidence="2 3">
    <name type="scientific">Fonsecaea multimorphosa CBS 102226</name>
    <dbReference type="NCBI Taxonomy" id="1442371"/>
    <lineage>
        <taxon>Eukaryota</taxon>
        <taxon>Fungi</taxon>
        <taxon>Dikarya</taxon>
        <taxon>Ascomycota</taxon>
        <taxon>Pezizomycotina</taxon>
        <taxon>Eurotiomycetes</taxon>
        <taxon>Chaetothyriomycetidae</taxon>
        <taxon>Chaetothyriales</taxon>
        <taxon>Herpotrichiellaceae</taxon>
        <taxon>Fonsecaea</taxon>
    </lineage>
</organism>
<dbReference type="VEuPathDB" id="FungiDB:Z520_08723"/>
<dbReference type="Proteomes" id="UP000053411">
    <property type="component" value="Unassembled WGS sequence"/>
</dbReference>
<accession>A0A0D2KG02</accession>
<dbReference type="AlphaFoldDB" id="A0A0D2KG02"/>
<dbReference type="GeneID" id="27714469"/>
<evidence type="ECO:0000256" key="1">
    <source>
        <dbReference type="SAM" id="MobiDB-lite"/>
    </source>
</evidence>
<keyword evidence="3" id="KW-1185">Reference proteome</keyword>
<protein>
    <submittedName>
        <fullName evidence="2">Uncharacterized protein</fullName>
    </submittedName>
</protein>
<proteinExistence type="predicted"/>
<reference evidence="2 3" key="1">
    <citation type="submission" date="2015-01" db="EMBL/GenBank/DDBJ databases">
        <title>The Genome Sequence of Fonsecaea multimorphosa CBS 102226.</title>
        <authorList>
            <consortium name="The Broad Institute Genomics Platform"/>
            <person name="Cuomo C."/>
            <person name="de Hoog S."/>
            <person name="Gorbushina A."/>
            <person name="Stielow B."/>
            <person name="Teixiera M."/>
            <person name="Abouelleil A."/>
            <person name="Chapman S.B."/>
            <person name="Priest M."/>
            <person name="Young S.K."/>
            <person name="Wortman J."/>
            <person name="Nusbaum C."/>
            <person name="Birren B."/>
        </authorList>
    </citation>
    <scope>NUCLEOTIDE SEQUENCE [LARGE SCALE GENOMIC DNA]</scope>
    <source>
        <strain evidence="2 3">CBS 102226</strain>
    </source>
</reference>
<evidence type="ECO:0000313" key="2">
    <source>
        <dbReference type="EMBL" id="KIX95603.1"/>
    </source>
</evidence>
<name>A0A0D2KG02_9EURO</name>
<dbReference type="EMBL" id="KN848081">
    <property type="protein sequence ID" value="KIX95603.1"/>
    <property type="molecule type" value="Genomic_DNA"/>
</dbReference>
<feature type="compositionally biased region" description="Polar residues" evidence="1">
    <location>
        <begin position="12"/>
        <end position="24"/>
    </location>
</feature>
<feature type="region of interest" description="Disordered" evidence="1">
    <location>
        <begin position="1"/>
        <end position="34"/>
    </location>
</feature>
<gene>
    <name evidence="2" type="ORF">Z520_08723</name>
</gene>
<dbReference type="OrthoDB" id="27483at2759"/>